<evidence type="ECO:0000256" key="1">
    <source>
        <dbReference type="ARBA" id="ARBA00004162"/>
    </source>
</evidence>
<dbReference type="PANTHER" id="PTHR42982:SF8">
    <property type="entry name" value="SEC-INDEPENDENT PROTEIN TRANSLOCASE PROTEIN TATA"/>
    <property type="match status" value="1"/>
</dbReference>
<dbReference type="Proteomes" id="UP000677016">
    <property type="component" value="Unassembled WGS sequence"/>
</dbReference>
<evidence type="ECO:0000256" key="7">
    <source>
        <dbReference type="ARBA" id="ARBA00023010"/>
    </source>
</evidence>
<comment type="subunit">
    <text evidence="9">The Tat system comprises two distinct complexes: a TatABC complex, containing multiple copies of TatA, TatB and TatC subunits, and a separate TatA complex, containing only TatA subunits. Substrates initially bind to the TatABC complex, which probably triggers association of the separate TatA complex to form the active translocon.</text>
</comment>
<evidence type="ECO:0000313" key="12">
    <source>
        <dbReference type="Proteomes" id="UP000677016"/>
    </source>
</evidence>
<dbReference type="PRINTS" id="PR01506">
    <property type="entry name" value="TATBPROTEIN"/>
</dbReference>
<feature type="compositionally biased region" description="Basic and acidic residues" evidence="10">
    <location>
        <begin position="43"/>
        <end position="57"/>
    </location>
</feature>
<evidence type="ECO:0000256" key="6">
    <source>
        <dbReference type="ARBA" id="ARBA00022989"/>
    </source>
</evidence>
<evidence type="ECO:0000256" key="9">
    <source>
        <dbReference type="HAMAP-Rule" id="MF_00236"/>
    </source>
</evidence>
<keyword evidence="6 9" id="KW-1133">Transmembrane helix</keyword>
<comment type="subcellular location">
    <subcellularLocation>
        <location evidence="1 9">Cell membrane</location>
        <topology evidence="1 9">Single-pass membrane protein</topology>
    </subcellularLocation>
</comment>
<comment type="function">
    <text evidence="9">Part of the twin-arginine translocation (Tat) system that transports large folded proteins containing a characteristic twin-arginine motif in their signal peptide across membranes. TatA could form the protein-conducting channel of the Tat system.</text>
</comment>
<keyword evidence="5 9" id="KW-0653">Protein transport</keyword>
<comment type="caution">
    <text evidence="11">The sequence shown here is derived from an EMBL/GenBank/DDBJ whole genome shotgun (WGS) entry which is preliminary data.</text>
</comment>
<keyword evidence="8 9" id="KW-0472">Membrane</keyword>
<evidence type="ECO:0000256" key="10">
    <source>
        <dbReference type="SAM" id="MobiDB-lite"/>
    </source>
</evidence>
<keyword evidence="4 9" id="KW-0812">Transmembrane</keyword>
<dbReference type="RefSeq" id="WP_211601451.1">
    <property type="nucleotide sequence ID" value="NZ_JAGSNF010000003.1"/>
</dbReference>
<feature type="transmembrane region" description="Helical" evidence="9">
    <location>
        <begin position="6"/>
        <end position="25"/>
    </location>
</feature>
<feature type="region of interest" description="Disordered" evidence="10">
    <location>
        <begin position="43"/>
        <end position="101"/>
    </location>
</feature>
<keyword evidence="7 9" id="KW-0811">Translocation</keyword>
<evidence type="ECO:0000256" key="4">
    <source>
        <dbReference type="ARBA" id="ARBA00022692"/>
    </source>
</evidence>
<dbReference type="Pfam" id="PF02416">
    <property type="entry name" value="TatA_B_E"/>
    <property type="match status" value="1"/>
</dbReference>
<name>A0A941D638_9MICO</name>
<feature type="compositionally biased region" description="Basic and acidic residues" evidence="10">
    <location>
        <begin position="71"/>
        <end position="92"/>
    </location>
</feature>
<keyword evidence="3 9" id="KW-1003">Cell membrane</keyword>
<evidence type="ECO:0000256" key="8">
    <source>
        <dbReference type="ARBA" id="ARBA00023136"/>
    </source>
</evidence>
<feature type="compositionally biased region" description="Polar residues" evidence="10">
    <location>
        <begin position="61"/>
        <end position="70"/>
    </location>
</feature>
<gene>
    <name evidence="9 11" type="primary">tatA</name>
    <name evidence="11" type="ORF">KC207_03220</name>
</gene>
<dbReference type="HAMAP" id="MF_00236">
    <property type="entry name" value="TatA_E"/>
    <property type="match status" value="1"/>
</dbReference>
<evidence type="ECO:0000256" key="3">
    <source>
        <dbReference type="ARBA" id="ARBA00022475"/>
    </source>
</evidence>
<evidence type="ECO:0000313" key="11">
    <source>
        <dbReference type="EMBL" id="MBR7742303.1"/>
    </source>
</evidence>
<dbReference type="GO" id="GO:0008320">
    <property type="term" value="F:protein transmembrane transporter activity"/>
    <property type="evidence" value="ECO:0007669"/>
    <property type="project" value="UniProtKB-UniRule"/>
</dbReference>
<dbReference type="NCBIfam" id="NF001854">
    <property type="entry name" value="PRK00575.1"/>
    <property type="match status" value="1"/>
</dbReference>
<keyword evidence="12" id="KW-1185">Reference proteome</keyword>
<dbReference type="GO" id="GO:0033281">
    <property type="term" value="C:TAT protein transport complex"/>
    <property type="evidence" value="ECO:0007669"/>
    <property type="project" value="UniProtKB-UniRule"/>
</dbReference>
<organism evidence="11 12">
    <name type="scientific">Phycicoccus avicenniae</name>
    <dbReference type="NCBI Taxonomy" id="2828860"/>
    <lineage>
        <taxon>Bacteria</taxon>
        <taxon>Bacillati</taxon>
        <taxon>Actinomycetota</taxon>
        <taxon>Actinomycetes</taxon>
        <taxon>Micrococcales</taxon>
        <taxon>Intrasporangiaceae</taxon>
        <taxon>Phycicoccus</taxon>
    </lineage>
</organism>
<protein>
    <recommendedName>
        <fullName evidence="9">Sec-independent protein translocase protein TatA</fullName>
    </recommendedName>
</protein>
<dbReference type="EMBL" id="JAGSNF010000003">
    <property type="protein sequence ID" value="MBR7742303.1"/>
    <property type="molecule type" value="Genomic_DNA"/>
</dbReference>
<dbReference type="GO" id="GO:0043953">
    <property type="term" value="P:protein transport by the Tat complex"/>
    <property type="evidence" value="ECO:0007669"/>
    <property type="project" value="UniProtKB-UniRule"/>
</dbReference>
<dbReference type="InterPro" id="IPR003369">
    <property type="entry name" value="TatA/B/E"/>
</dbReference>
<keyword evidence="2 9" id="KW-0813">Transport</keyword>
<reference evidence="11" key="1">
    <citation type="submission" date="2021-04" db="EMBL/GenBank/DDBJ databases">
        <title>Phycicoccus avicenniae sp. nov., a novel endophytic actinomycetes isolated from branch of Avicennia mariana.</title>
        <authorList>
            <person name="Tuo L."/>
        </authorList>
    </citation>
    <scope>NUCLEOTIDE SEQUENCE</scope>
    <source>
        <strain evidence="11">BSK3Z-2</strain>
    </source>
</reference>
<dbReference type="AlphaFoldDB" id="A0A941D638"/>
<dbReference type="Gene3D" id="1.20.5.3310">
    <property type="match status" value="1"/>
</dbReference>
<comment type="similarity">
    <text evidence="9">Belongs to the TatA/E family.</text>
</comment>
<dbReference type="InterPro" id="IPR006312">
    <property type="entry name" value="TatA/E"/>
</dbReference>
<sequence>MGRIGPTEIIIIAVLIIVIFGWKRLPDAARSIGRSARVFKSEVDEMKRDSEASKSDASESTVRGESITQDRSVDNVVRPDEAGNAVHEKQPRTDNQSGPRA</sequence>
<proteinExistence type="inferred from homology"/>
<accession>A0A941D638</accession>
<dbReference type="PANTHER" id="PTHR42982">
    <property type="entry name" value="SEC-INDEPENDENT PROTEIN TRANSLOCASE PROTEIN TATA"/>
    <property type="match status" value="1"/>
</dbReference>
<evidence type="ECO:0000256" key="2">
    <source>
        <dbReference type="ARBA" id="ARBA00022448"/>
    </source>
</evidence>
<evidence type="ECO:0000256" key="5">
    <source>
        <dbReference type="ARBA" id="ARBA00022927"/>
    </source>
</evidence>